<evidence type="ECO:0000313" key="3">
    <source>
        <dbReference type="EMBL" id="CAF0835142.1"/>
    </source>
</evidence>
<gene>
    <name evidence="3" type="ORF">GPM918_LOCUS5263</name>
    <name evidence="2" type="ORF">OVA965_LOCUS1527</name>
    <name evidence="5" type="ORF">SRO942_LOCUS5263</name>
    <name evidence="4" type="ORF">TMI583_LOCUS1527</name>
</gene>
<evidence type="ECO:0000313" key="6">
    <source>
        <dbReference type="Proteomes" id="UP000663829"/>
    </source>
</evidence>
<accession>A0A813V9W5</accession>
<evidence type="ECO:0000313" key="2">
    <source>
        <dbReference type="EMBL" id="CAF0742496.1"/>
    </source>
</evidence>
<dbReference type="Proteomes" id="UP000663829">
    <property type="component" value="Unassembled WGS sequence"/>
</dbReference>
<dbReference type="Proteomes" id="UP000677228">
    <property type="component" value="Unassembled WGS sequence"/>
</dbReference>
<evidence type="ECO:0000313" key="4">
    <source>
        <dbReference type="EMBL" id="CAF3520132.1"/>
    </source>
</evidence>
<dbReference type="EMBL" id="CAJOBA010000286">
    <property type="protein sequence ID" value="CAF3520132.1"/>
    <property type="molecule type" value="Genomic_DNA"/>
</dbReference>
<feature type="region of interest" description="Disordered" evidence="1">
    <location>
        <begin position="168"/>
        <end position="195"/>
    </location>
</feature>
<dbReference type="EMBL" id="CAJNOQ010000756">
    <property type="protein sequence ID" value="CAF0835142.1"/>
    <property type="molecule type" value="Genomic_DNA"/>
</dbReference>
<dbReference type="EMBL" id="CAJNOK010000286">
    <property type="protein sequence ID" value="CAF0742496.1"/>
    <property type="molecule type" value="Genomic_DNA"/>
</dbReference>
<sequence length="314" mass="37193">MVISMSRESNLSEALIQCKKLEKNFIKREYTLIDKERQKIRSSIDRHMETFLALNKKRHENWWKHDRHFREYVRKEKEKFRKPLKTESFNRPQTPFKMLEINHANLFDSSETESIVLPTITDTVILKPMINNNQIRKKRENRLSSATPISKVERRVQQVLKSSQKLLAESAAKNSREKRLKPKPLFSSSSFSLQSSGVLSNSTMRTTSSSITSPPVGGYHYRPIPPIDDDYYQKLLQQSIQRETYDEFIDHFVKFRPEFREKFSYIHEDMKRNIAIGKLRNFNNVQAKTKDERYHQLISSLSDFSSNESLSRRK</sequence>
<proteinExistence type="predicted"/>
<protein>
    <submittedName>
        <fullName evidence="3">Uncharacterized protein</fullName>
    </submittedName>
</protein>
<dbReference type="Proteomes" id="UP000682733">
    <property type="component" value="Unassembled WGS sequence"/>
</dbReference>
<keyword evidence="6" id="KW-1185">Reference proteome</keyword>
<organism evidence="3 6">
    <name type="scientific">Didymodactylos carnosus</name>
    <dbReference type="NCBI Taxonomy" id="1234261"/>
    <lineage>
        <taxon>Eukaryota</taxon>
        <taxon>Metazoa</taxon>
        <taxon>Spiralia</taxon>
        <taxon>Gnathifera</taxon>
        <taxon>Rotifera</taxon>
        <taxon>Eurotatoria</taxon>
        <taxon>Bdelloidea</taxon>
        <taxon>Philodinida</taxon>
        <taxon>Philodinidae</taxon>
        <taxon>Didymodactylos</taxon>
    </lineage>
</organism>
<reference evidence="3" key="1">
    <citation type="submission" date="2021-02" db="EMBL/GenBank/DDBJ databases">
        <authorList>
            <person name="Nowell W R."/>
        </authorList>
    </citation>
    <scope>NUCLEOTIDE SEQUENCE</scope>
</reference>
<evidence type="ECO:0000313" key="5">
    <source>
        <dbReference type="EMBL" id="CAF3622307.1"/>
    </source>
</evidence>
<dbReference type="AlphaFoldDB" id="A0A813V9W5"/>
<name>A0A813V9W5_9BILA</name>
<evidence type="ECO:0000256" key="1">
    <source>
        <dbReference type="SAM" id="MobiDB-lite"/>
    </source>
</evidence>
<dbReference type="EMBL" id="CAJOBC010000756">
    <property type="protein sequence ID" value="CAF3622307.1"/>
    <property type="molecule type" value="Genomic_DNA"/>
</dbReference>
<feature type="compositionally biased region" description="Low complexity" evidence="1">
    <location>
        <begin position="185"/>
        <end position="195"/>
    </location>
</feature>
<comment type="caution">
    <text evidence="3">The sequence shown here is derived from an EMBL/GenBank/DDBJ whole genome shotgun (WGS) entry which is preliminary data.</text>
</comment>
<dbReference type="Proteomes" id="UP000681722">
    <property type="component" value="Unassembled WGS sequence"/>
</dbReference>
<dbReference type="OrthoDB" id="10045993at2759"/>